<name>A0A8H4ATI3_GIGMA</name>
<protein>
    <recommendedName>
        <fullName evidence="4">Yeast cell wall synthesis Kre9/Knh1-like N-terminal domain-containing protein</fullName>
    </recommendedName>
</protein>
<reference evidence="5 6" key="1">
    <citation type="journal article" date="2019" name="Environ. Microbiol.">
        <title>At the nexus of three kingdoms: the genome of the mycorrhizal fungus Gigaspora margarita provides insights into plant, endobacterial and fungal interactions.</title>
        <authorList>
            <person name="Venice F."/>
            <person name="Ghignone S."/>
            <person name="Salvioli di Fossalunga A."/>
            <person name="Amselem J."/>
            <person name="Novero M."/>
            <person name="Xianan X."/>
            <person name="Sedzielewska Toro K."/>
            <person name="Morin E."/>
            <person name="Lipzen A."/>
            <person name="Grigoriev I.V."/>
            <person name="Henrissat B."/>
            <person name="Martin F.M."/>
            <person name="Bonfante P."/>
        </authorList>
    </citation>
    <scope>NUCLEOTIDE SEQUENCE [LARGE SCALE GENOMIC DNA]</scope>
    <source>
        <strain evidence="5 6">BEG34</strain>
    </source>
</reference>
<dbReference type="Pfam" id="PF10342">
    <property type="entry name" value="Kre9_KNH"/>
    <property type="match status" value="1"/>
</dbReference>
<dbReference type="PANTHER" id="PTHR28154:SF1">
    <property type="entry name" value="CELL WALL SYNTHESIS PROTEIN KNH1-RELATED"/>
    <property type="match status" value="1"/>
</dbReference>
<dbReference type="EMBL" id="WTPW01000244">
    <property type="protein sequence ID" value="KAF0531114.1"/>
    <property type="molecule type" value="Genomic_DNA"/>
</dbReference>
<evidence type="ECO:0000313" key="5">
    <source>
        <dbReference type="EMBL" id="KAF0531114.1"/>
    </source>
</evidence>
<feature type="signal peptide" evidence="3">
    <location>
        <begin position="1"/>
        <end position="19"/>
    </location>
</feature>
<accession>A0A8H4ATI3</accession>
<feature type="domain" description="Yeast cell wall synthesis Kre9/Knh1-like N-terminal" evidence="4">
    <location>
        <begin position="26"/>
        <end position="119"/>
    </location>
</feature>
<dbReference type="InterPro" id="IPR045328">
    <property type="entry name" value="Kre9/Knh1"/>
</dbReference>
<feature type="region of interest" description="Disordered" evidence="2">
    <location>
        <begin position="126"/>
        <end position="146"/>
    </location>
</feature>
<comment type="caution">
    <text evidence="5">The sequence shown here is derived from an EMBL/GenBank/DDBJ whole genome shotgun (WGS) entry which is preliminary data.</text>
</comment>
<keyword evidence="6" id="KW-1185">Reference proteome</keyword>
<evidence type="ECO:0000256" key="1">
    <source>
        <dbReference type="ARBA" id="ARBA00022729"/>
    </source>
</evidence>
<dbReference type="PANTHER" id="PTHR28154">
    <property type="entry name" value="CELL WALL SYNTHESIS PROTEIN KNH1-RELATED"/>
    <property type="match status" value="1"/>
</dbReference>
<dbReference type="OrthoDB" id="2432012at2759"/>
<sequence length="146" mass="16190">MKLFTVLLCICFFISTIYAGCVIQYPYANTVWMGGNTENVTWADDNASPSMLEIGDMQIDLMKDTNNQTKVITLATLVHPTDFFFACLIPNNIGPEGDDYFVKMYNNNSYVVYSHTFTIKNISGTVQPSTSQPATTDNANNTVGTQ</sequence>
<keyword evidence="1 3" id="KW-0732">Signal</keyword>
<gene>
    <name evidence="5" type="ORF">F8M41_011944</name>
</gene>
<dbReference type="Proteomes" id="UP000439903">
    <property type="component" value="Unassembled WGS sequence"/>
</dbReference>
<evidence type="ECO:0000259" key="4">
    <source>
        <dbReference type="Pfam" id="PF10342"/>
    </source>
</evidence>
<proteinExistence type="predicted"/>
<evidence type="ECO:0000313" key="6">
    <source>
        <dbReference type="Proteomes" id="UP000439903"/>
    </source>
</evidence>
<dbReference type="GO" id="GO:0042546">
    <property type="term" value="P:cell wall biogenesis"/>
    <property type="evidence" value="ECO:0007669"/>
    <property type="project" value="InterPro"/>
</dbReference>
<dbReference type="InterPro" id="IPR018466">
    <property type="entry name" value="Kre9/Knh1-like_N"/>
</dbReference>
<dbReference type="GO" id="GO:0006078">
    <property type="term" value="P:(1-&gt;6)-beta-D-glucan biosynthetic process"/>
    <property type="evidence" value="ECO:0007669"/>
    <property type="project" value="InterPro"/>
</dbReference>
<organism evidence="5 6">
    <name type="scientific">Gigaspora margarita</name>
    <dbReference type="NCBI Taxonomy" id="4874"/>
    <lineage>
        <taxon>Eukaryota</taxon>
        <taxon>Fungi</taxon>
        <taxon>Fungi incertae sedis</taxon>
        <taxon>Mucoromycota</taxon>
        <taxon>Glomeromycotina</taxon>
        <taxon>Glomeromycetes</taxon>
        <taxon>Diversisporales</taxon>
        <taxon>Gigasporaceae</taxon>
        <taxon>Gigaspora</taxon>
    </lineage>
</organism>
<evidence type="ECO:0000256" key="3">
    <source>
        <dbReference type="SAM" id="SignalP"/>
    </source>
</evidence>
<evidence type="ECO:0000256" key="2">
    <source>
        <dbReference type="SAM" id="MobiDB-lite"/>
    </source>
</evidence>
<dbReference type="AlphaFoldDB" id="A0A8H4ATI3"/>
<feature type="chain" id="PRO_5034023527" description="Yeast cell wall synthesis Kre9/Knh1-like N-terminal domain-containing protein" evidence="3">
    <location>
        <begin position="20"/>
        <end position="146"/>
    </location>
</feature>